<reference evidence="2" key="1">
    <citation type="journal article" date="2014" name="PLoS ONE">
        <title>Transcriptome-Based Identification of ABC Transporters in the Western Tarnished Plant Bug Lygus hesperus.</title>
        <authorList>
            <person name="Hull J.J."/>
            <person name="Chaney K."/>
            <person name="Geib S.M."/>
            <person name="Fabrick J.A."/>
            <person name="Brent C.S."/>
            <person name="Walsh D."/>
            <person name="Lavine L.C."/>
        </authorList>
    </citation>
    <scope>NUCLEOTIDE SEQUENCE</scope>
</reference>
<dbReference type="AlphaFoldDB" id="A0A0A9WJF5"/>
<dbReference type="InterPro" id="IPR050951">
    <property type="entry name" value="Retrovirus_Pol_polyprotein"/>
</dbReference>
<gene>
    <name evidence="2" type="ORF">CM83_81004</name>
</gene>
<evidence type="ECO:0000313" key="2">
    <source>
        <dbReference type="EMBL" id="JAG07541.1"/>
    </source>
</evidence>
<feature type="compositionally biased region" description="Acidic residues" evidence="1">
    <location>
        <begin position="169"/>
        <end position="181"/>
    </location>
</feature>
<evidence type="ECO:0000256" key="1">
    <source>
        <dbReference type="SAM" id="MobiDB-lite"/>
    </source>
</evidence>
<reference evidence="2" key="2">
    <citation type="submission" date="2014-07" db="EMBL/GenBank/DDBJ databases">
        <authorList>
            <person name="Hull J."/>
        </authorList>
    </citation>
    <scope>NUCLEOTIDE SEQUENCE</scope>
</reference>
<name>A0A0A9WJF5_LYGHE</name>
<sequence>MSTLKSMLTAVEVKQECSWQDALEDVQLAMNCTVNRVTKATPIELMFGKIARPLSLVTYSDKEKDTTVDVHEIRNQAVQNINKNSAYDKKRFDSTKAKVCKFSVGDFALIENDERNQTKLAPKFKGPYQIIEVLENDRYLLKAFNSNRTYKYAHDRLRKMPTELVQIDVDSDDSLLDEEDQPSTSRDTEPIV</sequence>
<accession>A0A0A9WJF5</accession>
<dbReference type="PANTHER" id="PTHR37984">
    <property type="entry name" value="PROTEIN CBG26694"/>
    <property type="match status" value="1"/>
</dbReference>
<dbReference type="InterPro" id="IPR036397">
    <property type="entry name" value="RNaseH_sf"/>
</dbReference>
<organism evidence="2">
    <name type="scientific">Lygus hesperus</name>
    <name type="common">Western plant bug</name>
    <dbReference type="NCBI Taxonomy" id="30085"/>
    <lineage>
        <taxon>Eukaryota</taxon>
        <taxon>Metazoa</taxon>
        <taxon>Ecdysozoa</taxon>
        <taxon>Arthropoda</taxon>
        <taxon>Hexapoda</taxon>
        <taxon>Insecta</taxon>
        <taxon>Pterygota</taxon>
        <taxon>Neoptera</taxon>
        <taxon>Paraneoptera</taxon>
        <taxon>Hemiptera</taxon>
        <taxon>Heteroptera</taxon>
        <taxon>Panheteroptera</taxon>
        <taxon>Cimicomorpha</taxon>
        <taxon>Miridae</taxon>
        <taxon>Mirini</taxon>
        <taxon>Lygus</taxon>
    </lineage>
</organism>
<dbReference type="PANTHER" id="PTHR37984:SF5">
    <property type="entry name" value="PROTEIN NYNRIN-LIKE"/>
    <property type="match status" value="1"/>
</dbReference>
<dbReference type="EMBL" id="GBHO01036063">
    <property type="protein sequence ID" value="JAG07541.1"/>
    <property type="molecule type" value="Transcribed_RNA"/>
</dbReference>
<proteinExistence type="predicted"/>
<dbReference type="GO" id="GO:0003676">
    <property type="term" value="F:nucleic acid binding"/>
    <property type="evidence" value="ECO:0007669"/>
    <property type="project" value="InterPro"/>
</dbReference>
<protein>
    <submittedName>
        <fullName evidence="2">Uncharacterized protein</fullName>
    </submittedName>
</protein>
<dbReference type="Gene3D" id="3.30.420.10">
    <property type="entry name" value="Ribonuclease H-like superfamily/Ribonuclease H"/>
    <property type="match status" value="1"/>
</dbReference>
<feature type="region of interest" description="Disordered" evidence="1">
    <location>
        <begin position="169"/>
        <end position="192"/>
    </location>
</feature>